<evidence type="ECO:0000259" key="1">
    <source>
        <dbReference type="Pfam" id="PF22324"/>
    </source>
</evidence>
<sequence>MSNITIRMPGGTQRTFTGRQAWMLRRLINAGCAGITLLDNPAPRGSHYLYMLRKAGLTISTTNEPHEGPFPGTHGRYRLETVITVVEEAA</sequence>
<accession>A0A0R3LEE9</accession>
<dbReference type="RefSeq" id="WP_057836842.1">
    <property type="nucleotide sequence ID" value="NZ_LLXZ01000118.1"/>
</dbReference>
<dbReference type="EMBL" id="LLXZ01000118">
    <property type="protein sequence ID" value="KRR06209.1"/>
    <property type="molecule type" value="Genomic_DNA"/>
</dbReference>
<organism evidence="2 3">
    <name type="scientific">Bradyrhizobium jicamae</name>
    <dbReference type="NCBI Taxonomy" id="280332"/>
    <lineage>
        <taxon>Bacteria</taxon>
        <taxon>Pseudomonadati</taxon>
        <taxon>Pseudomonadota</taxon>
        <taxon>Alphaproteobacteria</taxon>
        <taxon>Hyphomicrobiales</taxon>
        <taxon>Nitrobacteraceae</taxon>
        <taxon>Bradyrhizobium</taxon>
    </lineage>
</organism>
<feature type="domain" description="Winged helix" evidence="1">
    <location>
        <begin position="14"/>
        <end position="88"/>
    </location>
</feature>
<comment type="caution">
    <text evidence="2">The sequence shown here is derived from an EMBL/GenBank/DDBJ whole genome shotgun (WGS) entry which is preliminary data.</text>
</comment>
<dbReference type="AlphaFoldDB" id="A0A0R3LEE9"/>
<dbReference type="STRING" id="280332.CQ12_11525"/>
<gene>
    <name evidence="2" type="ORF">CQ12_11525</name>
</gene>
<evidence type="ECO:0000313" key="3">
    <source>
        <dbReference type="Proteomes" id="UP000050863"/>
    </source>
</evidence>
<dbReference type="Proteomes" id="UP000050863">
    <property type="component" value="Unassembled WGS sequence"/>
</dbReference>
<keyword evidence="3" id="KW-1185">Reference proteome</keyword>
<dbReference type="Pfam" id="PF22324">
    <property type="entry name" value="HTH_91"/>
    <property type="match status" value="1"/>
</dbReference>
<dbReference type="OrthoDB" id="7211172at2"/>
<name>A0A0R3LEE9_9BRAD</name>
<reference evidence="2 3" key="1">
    <citation type="submission" date="2014-03" db="EMBL/GenBank/DDBJ databases">
        <title>Bradyrhizobium valentinum sp. nov., isolated from effective nodules of Lupinus mariae-josephae, a lupine endemic of basic-lime soils in Eastern Spain.</title>
        <authorList>
            <person name="Duran D."/>
            <person name="Rey L."/>
            <person name="Navarro A."/>
            <person name="Busquets A."/>
            <person name="Imperial J."/>
            <person name="Ruiz-Argueso T."/>
        </authorList>
    </citation>
    <scope>NUCLEOTIDE SEQUENCE [LARGE SCALE GENOMIC DNA]</scope>
    <source>
        <strain evidence="2 3">PAC68</strain>
    </source>
</reference>
<proteinExistence type="predicted"/>
<protein>
    <recommendedName>
        <fullName evidence="1">Winged helix domain-containing protein</fullName>
    </recommendedName>
</protein>
<evidence type="ECO:0000313" key="2">
    <source>
        <dbReference type="EMBL" id="KRR06209.1"/>
    </source>
</evidence>
<dbReference type="InterPro" id="IPR054382">
    <property type="entry name" value="wHTH_alphaproteobact"/>
</dbReference>